<comment type="caution">
    <text evidence="2">The sequence shown here is derived from an EMBL/GenBank/DDBJ whole genome shotgun (WGS) entry which is preliminary data.</text>
</comment>
<dbReference type="InterPro" id="IPR016181">
    <property type="entry name" value="Acyl_CoA_acyltransferase"/>
</dbReference>
<dbReference type="PANTHER" id="PTHR43328:SF1">
    <property type="entry name" value="N-ACETYLTRANSFERASE DOMAIN-CONTAINING PROTEIN"/>
    <property type="match status" value="1"/>
</dbReference>
<dbReference type="Pfam" id="PF13302">
    <property type="entry name" value="Acetyltransf_3"/>
    <property type="match status" value="1"/>
</dbReference>
<dbReference type="InterPro" id="IPR000182">
    <property type="entry name" value="GNAT_dom"/>
</dbReference>
<proteinExistence type="predicted"/>
<feature type="domain" description="N-acetyltransferase" evidence="1">
    <location>
        <begin position="8"/>
        <end position="168"/>
    </location>
</feature>
<gene>
    <name evidence="2" type="ORF">EWM57_12900</name>
</gene>
<dbReference type="Gene3D" id="3.40.630.30">
    <property type="match status" value="1"/>
</dbReference>
<evidence type="ECO:0000313" key="2">
    <source>
        <dbReference type="EMBL" id="RYU78739.1"/>
    </source>
</evidence>
<reference evidence="2 3" key="1">
    <citation type="submission" date="2019-02" db="EMBL/GenBank/DDBJ databases">
        <title>Bacterial novel species isolated from soil.</title>
        <authorList>
            <person name="Jung H.-Y."/>
        </authorList>
    </citation>
    <scope>NUCLEOTIDE SEQUENCE [LARGE SCALE GENOMIC DNA]</scope>
    <source>
        <strain evidence="2 3">1-3-3-3</strain>
    </source>
</reference>
<dbReference type="Proteomes" id="UP000294155">
    <property type="component" value="Unassembled WGS sequence"/>
</dbReference>
<dbReference type="PANTHER" id="PTHR43328">
    <property type="entry name" value="ACETYLTRANSFERASE-RELATED"/>
    <property type="match status" value="1"/>
</dbReference>
<keyword evidence="2" id="KW-0808">Transferase</keyword>
<keyword evidence="3" id="KW-1185">Reference proteome</keyword>
<dbReference type="PROSITE" id="PS51186">
    <property type="entry name" value="GNAT"/>
    <property type="match status" value="1"/>
</dbReference>
<name>A0A4Q5LC48_9BACT</name>
<dbReference type="GO" id="GO:0016747">
    <property type="term" value="F:acyltransferase activity, transferring groups other than amino-acyl groups"/>
    <property type="evidence" value="ECO:0007669"/>
    <property type="project" value="InterPro"/>
</dbReference>
<protein>
    <submittedName>
        <fullName evidence="2">N-acetyltransferase</fullName>
    </submittedName>
</protein>
<accession>A0A4Q5LC48</accession>
<dbReference type="EMBL" id="SEWE01000026">
    <property type="protein sequence ID" value="RYU78739.1"/>
    <property type="molecule type" value="Genomic_DNA"/>
</dbReference>
<evidence type="ECO:0000259" key="1">
    <source>
        <dbReference type="PROSITE" id="PS51186"/>
    </source>
</evidence>
<dbReference type="SUPFAM" id="SSF55729">
    <property type="entry name" value="Acyl-CoA N-acyltransferases (Nat)"/>
    <property type="match status" value="1"/>
</dbReference>
<dbReference type="OrthoDB" id="9788916at2"/>
<dbReference type="AlphaFoldDB" id="A0A4Q5LC48"/>
<evidence type="ECO:0000313" key="3">
    <source>
        <dbReference type="Proteomes" id="UP000294155"/>
    </source>
</evidence>
<sequence length="172" mass="18688">MPLAVSGARLRPWTAADAPSLAAQANDRGVWQNLRDVFPHPYSETDAQGYISFVSAPDSADIHLAFEVDGAAVGSISVVFQADIYHRSAEIGYWLGRAYWGRGLATAAVQALSAYTFAHFDVCRLYATIFDRNTGSARVLTKAGYALEGRLRQSITKDGETLDGLLFASLKR</sequence>
<organism evidence="2 3">
    <name type="scientific">Hymenobacter persicinus</name>
    <dbReference type="NCBI Taxonomy" id="2025506"/>
    <lineage>
        <taxon>Bacteria</taxon>
        <taxon>Pseudomonadati</taxon>
        <taxon>Bacteroidota</taxon>
        <taxon>Cytophagia</taxon>
        <taxon>Cytophagales</taxon>
        <taxon>Hymenobacteraceae</taxon>
        <taxon>Hymenobacter</taxon>
    </lineage>
</organism>